<feature type="compositionally biased region" description="Acidic residues" evidence="1">
    <location>
        <begin position="279"/>
        <end position="293"/>
    </location>
</feature>
<comment type="caution">
    <text evidence="2">The sequence shown here is derived from an EMBL/GenBank/DDBJ whole genome shotgun (WGS) entry which is preliminary data.</text>
</comment>
<feature type="compositionally biased region" description="Polar residues" evidence="1">
    <location>
        <begin position="256"/>
        <end position="277"/>
    </location>
</feature>
<sequence length="293" mass="31029">MMVTNKVYAGQSVRPGPSPGPRSVQAYEIAATNGASFAHGTIVIEPNTPAVVHAIVNLAIAAQSPMFLYRHEGTILQGVSTPSPGSSIAFEAQSFCGRNDTVESFGVVAPSAVTCPECAAAIAPSWKRRIISWRSWTREVVGKTLDAVRSVLVVDSPVPQNPHGTFSVDARFTALGNMIGSLAAEVREMKRDTASVSDDTPFTNMIQCGCGHVRVPDPASPYPCPGCGIFPATAESVTELDEMMAEQMRANAAAQRYQSRQSDSEARTNAPSKSADTPPTEEESTAVAADDQE</sequence>
<gene>
    <name evidence="2" type="ORF">LCGC14_0920210</name>
</gene>
<evidence type="ECO:0000313" key="2">
    <source>
        <dbReference type="EMBL" id="KKN21956.1"/>
    </source>
</evidence>
<dbReference type="EMBL" id="LAZR01003105">
    <property type="protein sequence ID" value="KKN21956.1"/>
    <property type="molecule type" value="Genomic_DNA"/>
</dbReference>
<reference evidence="2" key="1">
    <citation type="journal article" date="2015" name="Nature">
        <title>Complex archaea that bridge the gap between prokaryotes and eukaryotes.</title>
        <authorList>
            <person name="Spang A."/>
            <person name="Saw J.H."/>
            <person name="Jorgensen S.L."/>
            <person name="Zaremba-Niedzwiedzka K."/>
            <person name="Martijn J."/>
            <person name="Lind A.E."/>
            <person name="van Eijk R."/>
            <person name="Schleper C."/>
            <person name="Guy L."/>
            <person name="Ettema T.J."/>
        </authorList>
    </citation>
    <scope>NUCLEOTIDE SEQUENCE</scope>
</reference>
<evidence type="ECO:0000256" key="1">
    <source>
        <dbReference type="SAM" id="MobiDB-lite"/>
    </source>
</evidence>
<dbReference type="AlphaFoldDB" id="A0A0F9R9T3"/>
<protein>
    <submittedName>
        <fullName evidence="2">Uncharacterized protein</fullName>
    </submittedName>
</protein>
<feature type="region of interest" description="Disordered" evidence="1">
    <location>
        <begin position="248"/>
        <end position="293"/>
    </location>
</feature>
<name>A0A0F9R9T3_9ZZZZ</name>
<proteinExistence type="predicted"/>
<accession>A0A0F9R9T3</accession>
<organism evidence="2">
    <name type="scientific">marine sediment metagenome</name>
    <dbReference type="NCBI Taxonomy" id="412755"/>
    <lineage>
        <taxon>unclassified sequences</taxon>
        <taxon>metagenomes</taxon>
        <taxon>ecological metagenomes</taxon>
    </lineage>
</organism>